<dbReference type="InterPro" id="IPR029046">
    <property type="entry name" value="LolA/LolB/LppX"/>
</dbReference>
<proteinExistence type="predicted"/>
<accession>A0ABP5LCU0</accession>
<dbReference type="Gene3D" id="2.50.20.20">
    <property type="match status" value="1"/>
</dbReference>
<feature type="region of interest" description="Disordered" evidence="1">
    <location>
        <begin position="28"/>
        <end position="56"/>
    </location>
</feature>
<evidence type="ECO:0000256" key="1">
    <source>
        <dbReference type="SAM" id="MobiDB-lite"/>
    </source>
</evidence>
<sequence>MSRPAVVRRVVAAAVLPLALTSLSACGSDEGAEAEDSSSSSTGGSAAADTPEAGSTVAPADFADLYRESFDNTTTAHMNMKLAMMGQQITGAGDVDYSQDSPAVAMTMDGAAFGGQSLEVRMLDNVMYLDMGSMTQGKFVKMDLDSPDSPLGSLADSMDPSRSMDALESALEKVTYVGADGDGDHYEATVDTAAMMKGMGQDVPASAQLPKTLSYDAWFDSEGRFSRMVMDMGSAGTTEMKLSDFGADVSIEAPPADQITDQGLSMAG</sequence>
<evidence type="ECO:0008006" key="5">
    <source>
        <dbReference type="Google" id="ProtNLM"/>
    </source>
</evidence>
<gene>
    <name evidence="3" type="ORF">GCM10009844_17180</name>
</gene>
<evidence type="ECO:0000313" key="4">
    <source>
        <dbReference type="Proteomes" id="UP001501771"/>
    </source>
</evidence>
<dbReference type="RefSeq" id="WP_344150110.1">
    <property type="nucleotide sequence ID" value="NZ_BAAAQR010000004.1"/>
</dbReference>
<feature type="chain" id="PRO_5046728487" description="LppX_LprAFG lipoprotein" evidence="2">
    <location>
        <begin position="28"/>
        <end position="268"/>
    </location>
</feature>
<feature type="compositionally biased region" description="Low complexity" evidence="1">
    <location>
        <begin position="37"/>
        <end position="50"/>
    </location>
</feature>
<evidence type="ECO:0000313" key="3">
    <source>
        <dbReference type="EMBL" id="GAA2144056.1"/>
    </source>
</evidence>
<dbReference type="Proteomes" id="UP001501771">
    <property type="component" value="Unassembled WGS sequence"/>
</dbReference>
<dbReference type="SUPFAM" id="SSF89392">
    <property type="entry name" value="Prokaryotic lipoproteins and lipoprotein localization factors"/>
    <property type="match status" value="1"/>
</dbReference>
<dbReference type="EMBL" id="BAAAQR010000004">
    <property type="protein sequence ID" value="GAA2144056.1"/>
    <property type="molecule type" value="Genomic_DNA"/>
</dbReference>
<organism evidence="3 4">
    <name type="scientific">Nocardioides koreensis</name>
    <dbReference type="NCBI Taxonomy" id="433651"/>
    <lineage>
        <taxon>Bacteria</taxon>
        <taxon>Bacillati</taxon>
        <taxon>Actinomycetota</taxon>
        <taxon>Actinomycetes</taxon>
        <taxon>Propionibacteriales</taxon>
        <taxon>Nocardioidaceae</taxon>
        <taxon>Nocardioides</taxon>
    </lineage>
</organism>
<keyword evidence="2" id="KW-0732">Signal</keyword>
<reference evidence="4" key="1">
    <citation type="journal article" date="2019" name="Int. J. Syst. Evol. Microbiol.">
        <title>The Global Catalogue of Microorganisms (GCM) 10K type strain sequencing project: providing services to taxonomists for standard genome sequencing and annotation.</title>
        <authorList>
            <consortium name="The Broad Institute Genomics Platform"/>
            <consortium name="The Broad Institute Genome Sequencing Center for Infectious Disease"/>
            <person name="Wu L."/>
            <person name="Ma J."/>
        </authorList>
    </citation>
    <scope>NUCLEOTIDE SEQUENCE [LARGE SCALE GENOMIC DNA]</scope>
    <source>
        <strain evidence="4">JCM 16022</strain>
    </source>
</reference>
<dbReference type="PROSITE" id="PS51257">
    <property type="entry name" value="PROKAR_LIPOPROTEIN"/>
    <property type="match status" value="1"/>
</dbReference>
<name>A0ABP5LCU0_9ACTN</name>
<keyword evidence="4" id="KW-1185">Reference proteome</keyword>
<comment type="caution">
    <text evidence="3">The sequence shown here is derived from an EMBL/GenBank/DDBJ whole genome shotgun (WGS) entry which is preliminary data.</text>
</comment>
<feature type="signal peptide" evidence="2">
    <location>
        <begin position="1"/>
        <end position="27"/>
    </location>
</feature>
<protein>
    <recommendedName>
        <fullName evidence="5">LppX_LprAFG lipoprotein</fullName>
    </recommendedName>
</protein>
<evidence type="ECO:0000256" key="2">
    <source>
        <dbReference type="SAM" id="SignalP"/>
    </source>
</evidence>